<proteinExistence type="predicted"/>
<accession>A0ABU7DDI2</accession>
<dbReference type="Proteomes" id="UP001352852">
    <property type="component" value="Unassembled WGS sequence"/>
</dbReference>
<name>A0ABU7DDI2_9TELE</name>
<dbReference type="EMBL" id="JAHUTJ010021467">
    <property type="protein sequence ID" value="MED6272540.1"/>
    <property type="molecule type" value="Genomic_DNA"/>
</dbReference>
<organism evidence="1 2">
    <name type="scientific">Characodon lateralis</name>
    <dbReference type="NCBI Taxonomy" id="208331"/>
    <lineage>
        <taxon>Eukaryota</taxon>
        <taxon>Metazoa</taxon>
        <taxon>Chordata</taxon>
        <taxon>Craniata</taxon>
        <taxon>Vertebrata</taxon>
        <taxon>Euteleostomi</taxon>
        <taxon>Actinopterygii</taxon>
        <taxon>Neopterygii</taxon>
        <taxon>Teleostei</taxon>
        <taxon>Neoteleostei</taxon>
        <taxon>Acanthomorphata</taxon>
        <taxon>Ovalentaria</taxon>
        <taxon>Atherinomorphae</taxon>
        <taxon>Cyprinodontiformes</taxon>
        <taxon>Goodeidae</taxon>
        <taxon>Characodon</taxon>
    </lineage>
</organism>
<gene>
    <name evidence="1" type="ORF">CHARACLAT_031427</name>
</gene>
<protein>
    <submittedName>
        <fullName evidence="1">Uncharacterized protein</fullName>
    </submittedName>
</protein>
<feature type="non-terminal residue" evidence="1">
    <location>
        <position position="1"/>
    </location>
</feature>
<sequence length="264" mass="29221">CKMENQTGRSQAACDQQRAIEAGQHILALLNRAIPQAPGEGQNLRVERPPSVESEMARSFRGFFKRASKNDTISISSVELEHLQAGLGKRTLSITSGLTHAELSCLLRTTYPKMLDLEDRWLIYKAAGGNGRRKMYPVPLEAEGYTGSLIRRASSGGKYLLYLMPLQDELDLTPLPADSPEFALMPKAACKKCKASMPLQMLALHIEKCSDLSRSDSEEADVMYIENTASSRASTNRAACSESPDQLHSQQVHYMLSIKKEVVF</sequence>
<comment type="caution">
    <text evidence="1">The sequence shown here is derived from an EMBL/GenBank/DDBJ whole genome shotgun (WGS) entry which is preliminary data.</text>
</comment>
<evidence type="ECO:0000313" key="2">
    <source>
        <dbReference type="Proteomes" id="UP001352852"/>
    </source>
</evidence>
<reference evidence="1 2" key="1">
    <citation type="submission" date="2021-06" db="EMBL/GenBank/DDBJ databases">
        <authorList>
            <person name="Palmer J.M."/>
        </authorList>
    </citation>
    <scope>NUCLEOTIDE SEQUENCE [LARGE SCALE GENOMIC DNA]</scope>
    <source>
        <strain evidence="1 2">CL_MEX2019</strain>
        <tissue evidence="1">Muscle</tissue>
    </source>
</reference>
<evidence type="ECO:0000313" key="1">
    <source>
        <dbReference type="EMBL" id="MED6272540.1"/>
    </source>
</evidence>
<keyword evidence="2" id="KW-1185">Reference proteome</keyword>